<organism evidence="4">
    <name type="scientific">Clostridium botulinum</name>
    <dbReference type="NCBI Taxonomy" id="1491"/>
    <lineage>
        <taxon>Bacteria</taxon>
        <taxon>Bacillati</taxon>
        <taxon>Bacillota</taxon>
        <taxon>Clostridia</taxon>
        <taxon>Eubacteriales</taxon>
        <taxon>Clostridiaceae</taxon>
        <taxon>Clostridium</taxon>
    </lineage>
</organism>
<dbReference type="EMBL" id="KC516871">
    <property type="protein sequence ID" value="AGL45141.1"/>
    <property type="molecule type" value="Genomic_DNA"/>
</dbReference>
<evidence type="ECO:0000313" key="3">
    <source>
        <dbReference type="EMBL" id="AGL45101.1"/>
    </source>
</evidence>
<evidence type="ECO:0000313" key="5">
    <source>
        <dbReference type="EMBL" id="AGL45181.1"/>
    </source>
</evidence>
<reference evidence="4" key="1">
    <citation type="journal article" date="2013" name="Genome Biol. Evol.">
        <title>The Type F6 Neurotoxin Gene Cluster Locus of Group II Clostridium botulinum Has Evolved by Successive Disruption of Two Different Ancestral Precursors.</title>
        <authorList>
            <person name="Carter A.T."/>
            <person name="Stringer S.C."/>
            <person name="Webb M.D."/>
            <person name="Peck M.W."/>
        </authorList>
    </citation>
    <scope>NUCLEOTIDE SEQUENCE</scope>
    <source>
        <strain evidence="3">Craig610</strain>
        <strain evidence="4">Eklund202F</strain>
        <strain evidence="5">HobbsFT10</strain>
        <strain evidence="1">IFR 06/001</strain>
        <strain evidence="2">IFR 06/005</strain>
    </source>
</reference>
<dbReference type="PATRIC" id="fig|1491.442.peg.2067"/>
<evidence type="ECO:0000313" key="4">
    <source>
        <dbReference type="EMBL" id="AGL45141.1"/>
    </source>
</evidence>
<name>R4NR04_CLOBO</name>
<dbReference type="EMBL" id="KC516868">
    <property type="protein sequence ID" value="AGL45021.1"/>
    <property type="molecule type" value="Genomic_DNA"/>
</dbReference>
<evidence type="ECO:0000313" key="2">
    <source>
        <dbReference type="EMBL" id="AGL45061.1"/>
    </source>
</evidence>
<proteinExistence type="predicted"/>
<dbReference type="EMBL" id="KC516870">
    <property type="protein sequence ID" value="AGL45101.1"/>
    <property type="molecule type" value="Genomic_DNA"/>
</dbReference>
<evidence type="ECO:0000313" key="1">
    <source>
        <dbReference type="EMBL" id="AGL45021.1"/>
    </source>
</evidence>
<dbReference type="AlphaFoldDB" id="R4NR04"/>
<dbReference type="EMBL" id="KC516872">
    <property type="protein sequence ID" value="AGL45181.1"/>
    <property type="molecule type" value="Genomic_DNA"/>
</dbReference>
<sequence length="75" mass="8993">MDLKSLFYTKIMFIETALKNYVLEIVLEESKSDNFIFIYDNLLTKYRNYQVGSPNYKKAINKRLKLRNNVYNTLS</sequence>
<protein>
    <submittedName>
        <fullName evidence="4">Uncharacterized protein</fullName>
    </submittedName>
</protein>
<dbReference type="EMBL" id="KC516869">
    <property type="protein sequence ID" value="AGL45061.1"/>
    <property type="molecule type" value="Genomic_DNA"/>
</dbReference>
<accession>R4NR04</accession>